<dbReference type="GO" id="GO:0016020">
    <property type="term" value="C:membrane"/>
    <property type="evidence" value="ECO:0007669"/>
    <property type="project" value="TreeGrafter"/>
</dbReference>
<dbReference type="EMBL" id="CP030032">
    <property type="protein sequence ID" value="AWV89710.1"/>
    <property type="molecule type" value="Genomic_DNA"/>
</dbReference>
<dbReference type="KEGG" id="bsed:DN745_10300"/>
<dbReference type="OrthoDB" id="9804723at2"/>
<accession>A0A2Z4FLK7</accession>
<dbReference type="InterPro" id="IPR029058">
    <property type="entry name" value="AB_hydrolase_fold"/>
</dbReference>
<proteinExistence type="predicted"/>
<name>A0A2Z4FLK7_9DELT</name>
<feature type="domain" description="AB hydrolase-1" evidence="2">
    <location>
        <begin position="37"/>
        <end position="284"/>
    </location>
</feature>
<evidence type="ECO:0000313" key="4">
    <source>
        <dbReference type="Proteomes" id="UP000249799"/>
    </source>
</evidence>
<gene>
    <name evidence="3" type="ORF">DN745_10300</name>
</gene>
<evidence type="ECO:0000256" key="1">
    <source>
        <dbReference type="ARBA" id="ARBA00022801"/>
    </source>
</evidence>
<evidence type="ECO:0000259" key="2">
    <source>
        <dbReference type="Pfam" id="PF00561"/>
    </source>
</evidence>
<dbReference type="GO" id="GO:0016787">
    <property type="term" value="F:hydrolase activity"/>
    <property type="evidence" value="ECO:0007669"/>
    <property type="project" value="UniProtKB-KW"/>
</dbReference>
<dbReference type="Proteomes" id="UP000249799">
    <property type="component" value="Chromosome"/>
</dbReference>
<keyword evidence="1 3" id="KW-0378">Hydrolase</keyword>
<dbReference type="PANTHER" id="PTHR43798">
    <property type="entry name" value="MONOACYLGLYCEROL LIPASE"/>
    <property type="match status" value="1"/>
</dbReference>
<dbReference type="InterPro" id="IPR000073">
    <property type="entry name" value="AB_hydrolase_1"/>
</dbReference>
<dbReference type="Pfam" id="PF00561">
    <property type="entry name" value="Abhydrolase_1"/>
    <property type="match status" value="1"/>
</dbReference>
<dbReference type="Gene3D" id="3.40.50.1820">
    <property type="entry name" value="alpha/beta hydrolase"/>
    <property type="match status" value="1"/>
</dbReference>
<sequence>MAGLPPILSGLTEVNRTSLLSAEDGTQIWYGTLGSGPAIVLCDGLACDGFIWPYLIDELVSDYTIVRWHYRGHGRSENKPENLDSMTIPQLARDLKAVLDALEIEEAVFAGHSLGVQVILEYYGLDPERVRGLIPICGSYKRPLDTLFNTHYFREMLPYVRNLVSISPERAQIFWKTVIPSKLSYLMTTAAAVNTRLARGRDFLPYLDHVANMHLPTFLALLTSASEHDAEDILPTVTVPALVIASEKDEMTPLFRSEEMAELIPDSRLLVLPKGTHVGPIEHPDLINEAVRKFLNELPPPKG</sequence>
<reference evidence="3 4" key="1">
    <citation type="submission" date="2018-06" db="EMBL/GenBank/DDBJ databases">
        <title>Lujinxingia sediminis gen. nov. sp. nov., a new facultative anaerobic member of the class Deltaproteobacteria, and proposal of Lujinxingaceae fam. nov.</title>
        <authorList>
            <person name="Guo L.-Y."/>
            <person name="Li C.-M."/>
            <person name="Wang S."/>
            <person name="Du Z.-J."/>
        </authorList>
    </citation>
    <scope>NUCLEOTIDE SEQUENCE [LARGE SCALE GENOMIC DNA]</scope>
    <source>
        <strain evidence="3 4">FA350</strain>
    </source>
</reference>
<keyword evidence="4" id="KW-1185">Reference proteome</keyword>
<dbReference type="InterPro" id="IPR050266">
    <property type="entry name" value="AB_hydrolase_sf"/>
</dbReference>
<organism evidence="3 4">
    <name type="scientific">Bradymonas sediminis</name>
    <dbReference type="NCBI Taxonomy" id="1548548"/>
    <lineage>
        <taxon>Bacteria</taxon>
        <taxon>Deltaproteobacteria</taxon>
        <taxon>Bradymonadales</taxon>
        <taxon>Bradymonadaceae</taxon>
        <taxon>Bradymonas</taxon>
    </lineage>
</organism>
<dbReference type="SUPFAM" id="SSF53474">
    <property type="entry name" value="alpha/beta-Hydrolases"/>
    <property type="match status" value="1"/>
</dbReference>
<dbReference type="AlphaFoldDB" id="A0A2Z4FLK7"/>
<dbReference type="PANTHER" id="PTHR43798:SF31">
    <property type="entry name" value="AB HYDROLASE SUPERFAMILY PROTEIN YCLE"/>
    <property type="match status" value="1"/>
</dbReference>
<protein>
    <submittedName>
        <fullName evidence="3">Alpha/beta hydrolase</fullName>
    </submittedName>
</protein>
<evidence type="ECO:0000313" key="3">
    <source>
        <dbReference type="EMBL" id="AWV89710.1"/>
    </source>
</evidence>